<dbReference type="Gene3D" id="1.25.40.10">
    <property type="entry name" value="Tetratricopeptide repeat domain"/>
    <property type="match status" value="2"/>
</dbReference>
<feature type="signal peptide" evidence="2">
    <location>
        <begin position="1"/>
        <end position="21"/>
    </location>
</feature>
<dbReference type="Pfam" id="PF13374">
    <property type="entry name" value="TPR_10"/>
    <property type="match status" value="1"/>
</dbReference>
<feature type="domain" description="CHAT" evidence="3">
    <location>
        <begin position="619"/>
        <end position="926"/>
    </location>
</feature>
<keyword evidence="2" id="KW-0732">Signal</keyword>
<gene>
    <name evidence="4" type="ORF">FUA23_15025</name>
</gene>
<dbReference type="SUPFAM" id="SSF48452">
    <property type="entry name" value="TPR-like"/>
    <property type="match status" value="2"/>
</dbReference>
<keyword evidence="1" id="KW-0472">Membrane</keyword>
<dbReference type="AlphaFoldDB" id="A0A5C7FTV0"/>
<evidence type="ECO:0000313" key="5">
    <source>
        <dbReference type="Proteomes" id="UP000321907"/>
    </source>
</evidence>
<organism evidence="4 5">
    <name type="scientific">Neolewinella aurantiaca</name>
    <dbReference type="NCBI Taxonomy" id="2602767"/>
    <lineage>
        <taxon>Bacteria</taxon>
        <taxon>Pseudomonadati</taxon>
        <taxon>Bacteroidota</taxon>
        <taxon>Saprospiria</taxon>
        <taxon>Saprospirales</taxon>
        <taxon>Lewinellaceae</taxon>
        <taxon>Neolewinella</taxon>
    </lineage>
</organism>
<name>A0A5C7FTV0_9BACT</name>
<dbReference type="InterPro" id="IPR011990">
    <property type="entry name" value="TPR-like_helical_dom_sf"/>
</dbReference>
<comment type="caution">
    <text evidence="4">The sequence shown here is derived from an EMBL/GenBank/DDBJ whole genome shotgun (WGS) entry which is preliminary data.</text>
</comment>
<keyword evidence="1" id="KW-1133">Transmembrane helix</keyword>
<dbReference type="InterPro" id="IPR019734">
    <property type="entry name" value="TPR_rpt"/>
</dbReference>
<evidence type="ECO:0000256" key="1">
    <source>
        <dbReference type="SAM" id="Phobius"/>
    </source>
</evidence>
<feature type="chain" id="PRO_5022674082" evidence="2">
    <location>
        <begin position="22"/>
        <end position="967"/>
    </location>
</feature>
<dbReference type="EMBL" id="VOXD01000024">
    <property type="protein sequence ID" value="TXF88290.1"/>
    <property type="molecule type" value="Genomic_DNA"/>
</dbReference>
<dbReference type="InterPro" id="IPR024983">
    <property type="entry name" value="CHAT_dom"/>
</dbReference>
<accession>A0A5C7FTV0</accession>
<feature type="transmembrane region" description="Helical" evidence="1">
    <location>
        <begin position="938"/>
        <end position="956"/>
    </location>
</feature>
<reference evidence="4 5" key="1">
    <citation type="submission" date="2019-08" db="EMBL/GenBank/DDBJ databases">
        <title>Lewinella sp. strain SSH13 Genome sequencing and assembly.</title>
        <authorList>
            <person name="Kim I."/>
        </authorList>
    </citation>
    <scope>NUCLEOTIDE SEQUENCE [LARGE SCALE GENOMIC DNA]</scope>
    <source>
        <strain evidence="4 5">SSH13</strain>
    </source>
</reference>
<evidence type="ECO:0000259" key="3">
    <source>
        <dbReference type="Pfam" id="PF12770"/>
    </source>
</evidence>
<keyword evidence="5" id="KW-1185">Reference proteome</keyword>
<dbReference type="OrthoDB" id="1489296at2"/>
<dbReference type="Pfam" id="PF12770">
    <property type="entry name" value="CHAT"/>
    <property type="match status" value="1"/>
</dbReference>
<dbReference type="PANTHER" id="PTHR10098">
    <property type="entry name" value="RAPSYN-RELATED"/>
    <property type="match status" value="1"/>
</dbReference>
<keyword evidence="1" id="KW-0812">Transmembrane</keyword>
<proteinExistence type="predicted"/>
<evidence type="ECO:0000256" key="2">
    <source>
        <dbReference type="SAM" id="SignalP"/>
    </source>
</evidence>
<evidence type="ECO:0000313" key="4">
    <source>
        <dbReference type="EMBL" id="TXF88290.1"/>
    </source>
</evidence>
<dbReference type="SMART" id="SM00028">
    <property type="entry name" value="TPR"/>
    <property type="match status" value="6"/>
</dbReference>
<dbReference type="PANTHER" id="PTHR10098:SF108">
    <property type="entry name" value="TETRATRICOPEPTIDE REPEAT PROTEIN 28"/>
    <property type="match status" value="1"/>
</dbReference>
<sequence length="967" mass="106690">MLALRLFACSFLLFASFFLTAQPADSGKEEHLADSARVAGFQRALAWYKQDSFAMSRAVVDSLAHDAAGNLIVDSLSGLAYHLAGMSYYQTYDDINAVPQYIRAIRIRDACFGAPHIDQAHTRYNLANSLQWLGRPDTATYLLREAIDIYDQLPQKDTTNWLRSLKLLGVIAQENNDRELTRNTILAMVSLLEEFSRPTPIDQYQMYYDAADAFEYLGQREDAILYAGKAAAAARLLASPSQEADAVNIAGNNHRKTGAYPAARKAHLRALELLGKEAEKPSSFHITYNHLAQVALAEGKHQEALDFLTAAAAYPSNPEFPAMAADWPLLKAAVLEAMGNDDAALNQYEAGMKALAGNGVQGNEGALRMVPDSIIDLHFAINLYTRRADLHARNGRFEAALADMEETFLLQDRQREGVSSDGSRYALSAEVWPWYDRAIGLHYDLYKKDGSESHLWQAFRLSESARAYSQLAALGRQKMAMGRREQDLRRNIARLERAAVANPALEVERAEQQLRLELLLRTEYGKEAPTPAPPEKDDLVAYLGRHHAGLVEYHLGKERGFRFYLRPTGELEVRLLPPADSLRQLTEDWIAAISESAYQIKSLRTEAEQNALDRKFLTYGKVLHDYLIPESEASGDAPEQFVLVPDGALHFLPFAALPAGNPAVPVDYGKLEYLGDQVELQLAFSVRYLLELESKPAGEFSTDLLAFGPSFRGSASATELSQARGARADRVLVTSEGANLPGLLPLANNRAEVEAISKLVPRNKVFLSEAATRQAFLRELGDQRILHLSSHGMVNATDPNLSFIAFSQSGDRVAENELLFFNDLSFLPLNAQLVVLSACETSLGPVVPGETVLSLGNAFAAAGAESTLSSLWQVDDAATEQLMVAFYRNLADGHSRAEALATATSEVRASQTFAHPYYWSAMVLHGASGPVKIAKRRGWWVAFPLVLVLLSALFVVRMNQKAKKRPT</sequence>
<protein>
    <submittedName>
        <fullName evidence="4">CHAT domain-containing protein</fullName>
    </submittedName>
</protein>
<dbReference type="RefSeq" id="WP_147931578.1">
    <property type="nucleotide sequence ID" value="NZ_VOXD01000024.1"/>
</dbReference>
<dbReference type="Proteomes" id="UP000321907">
    <property type="component" value="Unassembled WGS sequence"/>
</dbReference>